<evidence type="ECO:0000313" key="1">
    <source>
        <dbReference type="EMBL" id="CAI9915828.1"/>
    </source>
</evidence>
<organism evidence="1">
    <name type="scientific">Hexamita inflata</name>
    <dbReference type="NCBI Taxonomy" id="28002"/>
    <lineage>
        <taxon>Eukaryota</taxon>
        <taxon>Metamonada</taxon>
        <taxon>Diplomonadida</taxon>
        <taxon>Hexamitidae</taxon>
        <taxon>Hexamitinae</taxon>
        <taxon>Hexamita</taxon>
    </lineage>
</organism>
<comment type="caution">
    <text evidence="1">The sequence shown here is derived from an EMBL/GenBank/DDBJ whole genome shotgun (WGS) entry which is preliminary data.</text>
</comment>
<dbReference type="AlphaFoldDB" id="A0AA86NAW5"/>
<name>A0AA86NAW5_9EUKA</name>
<dbReference type="Proteomes" id="UP001642409">
    <property type="component" value="Unassembled WGS sequence"/>
</dbReference>
<keyword evidence="3" id="KW-1185">Reference proteome</keyword>
<dbReference type="EMBL" id="CAXDID020000570">
    <property type="protein sequence ID" value="CAL6103728.1"/>
    <property type="molecule type" value="Genomic_DNA"/>
</dbReference>
<reference evidence="1" key="1">
    <citation type="submission" date="2023-06" db="EMBL/GenBank/DDBJ databases">
        <authorList>
            <person name="Kurt Z."/>
        </authorList>
    </citation>
    <scope>NUCLEOTIDE SEQUENCE</scope>
</reference>
<accession>A0AA86NAW5</accession>
<sequence>MKQLRQVVKPKHIKVEKQMSSSKNIIIVYDIDHKQQQNQFSFQYSKISILFRGYQQSADTLVPRFIPSQRQLHRQLPRSTMLVQVPNQLRLSEEAIKSDNPRR</sequence>
<protein>
    <submittedName>
        <fullName evidence="2">Hypothetical_protein</fullName>
    </submittedName>
</protein>
<evidence type="ECO:0000313" key="3">
    <source>
        <dbReference type="Proteomes" id="UP001642409"/>
    </source>
</evidence>
<gene>
    <name evidence="1" type="ORF">HINF_LOCUS3473</name>
    <name evidence="2" type="ORF">HINF_LOCUS72282</name>
</gene>
<proteinExistence type="predicted"/>
<dbReference type="EMBL" id="CATOUU010000078">
    <property type="protein sequence ID" value="CAI9915828.1"/>
    <property type="molecule type" value="Genomic_DNA"/>
</dbReference>
<reference evidence="2 3" key="2">
    <citation type="submission" date="2024-07" db="EMBL/GenBank/DDBJ databases">
        <authorList>
            <person name="Akdeniz Z."/>
        </authorList>
    </citation>
    <scope>NUCLEOTIDE SEQUENCE [LARGE SCALE GENOMIC DNA]</scope>
</reference>
<evidence type="ECO:0000313" key="2">
    <source>
        <dbReference type="EMBL" id="CAL6103728.1"/>
    </source>
</evidence>